<dbReference type="GO" id="GO:0070818">
    <property type="term" value="F:protoporphyrinogen oxidase activity"/>
    <property type="evidence" value="ECO:0007669"/>
    <property type="project" value="UniProtKB-UniRule"/>
</dbReference>
<reference evidence="16" key="1">
    <citation type="submission" date="2015-11" db="EMBL/GenBank/DDBJ databases">
        <authorList>
            <person name="Zhang Y."/>
            <person name="Guo Z."/>
        </authorList>
    </citation>
    <scope>NUCLEOTIDE SEQUENCE</scope>
    <source>
        <strain evidence="16">BN30871</strain>
    </source>
</reference>
<dbReference type="EMBL" id="FAXN01000087">
    <property type="protein sequence ID" value="CUV66413.1"/>
    <property type="molecule type" value="Genomic_DNA"/>
</dbReference>
<evidence type="ECO:0000313" key="16">
    <source>
        <dbReference type="EMBL" id="CUV66413.1"/>
    </source>
</evidence>
<feature type="binding site" description="axial binding residue" evidence="14">
    <location>
        <position position="88"/>
    </location>
    <ligand>
        <name>heme</name>
        <dbReference type="ChEBI" id="CHEBI:30413"/>
    </ligand>
    <ligandPart>
        <name>Fe</name>
        <dbReference type="ChEBI" id="CHEBI:18248"/>
    </ligandPart>
</feature>
<dbReference type="EC" id="1.3.99.-" evidence="14 15"/>
<comment type="subcellular location">
    <subcellularLocation>
        <location evidence="1 14">Cell membrane</location>
        <topology evidence="1 14">Multi-pass membrane protein</topology>
    </subcellularLocation>
</comment>
<dbReference type="InterPro" id="IPR005265">
    <property type="entry name" value="HemJ-like"/>
</dbReference>
<accession>A0A0S4XQB6</accession>
<sequence>MAYYTWILSFHVLSFLSWMAMLFYLPRLFVYHREHNDNEGFLEVVKIQEYKLYKYIGQPALWATLLSGLTLVLLNQGVLQSGFWFYLKIIFAILLLIYSFSLDYFRIALANDANFKSGKFFRFYNEVPTILSIVIVVMVVVKPF</sequence>
<organism evidence="16">
    <name type="scientific">Sulfurovum sp. enrichment culture clone C5</name>
    <dbReference type="NCBI Taxonomy" id="497650"/>
    <lineage>
        <taxon>Bacteria</taxon>
        <taxon>Pseudomonadati</taxon>
        <taxon>Campylobacterota</taxon>
        <taxon>Epsilonproteobacteria</taxon>
        <taxon>Campylobacterales</taxon>
        <taxon>Sulfurovaceae</taxon>
        <taxon>Sulfurovum</taxon>
        <taxon>environmental samples</taxon>
    </lineage>
</organism>
<evidence type="ECO:0000256" key="13">
    <source>
        <dbReference type="ARBA" id="ARBA00048390"/>
    </source>
</evidence>
<evidence type="ECO:0000256" key="7">
    <source>
        <dbReference type="ARBA" id="ARBA00022692"/>
    </source>
</evidence>
<evidence type="ECO:0000256" key="1">
    <source>
        <dbReference type="ARBA" id="ARBA00004651"/>
    </source>
</evidence>
<evidence type="ECO:0000256" key="10">
    <source>
        <dbReference type="ARBA" id="ARBA00023002"/>
    </source>
</evidence>
<dbReference type="AlphaFoldDB" id="A0A0S4XQB6"/>
<keyword evidence="11 14" id="KW-0408">Iron</keyword>
<keyword evidence="5 14" id="KW-1003">Cell membrane</keyword>
<protein>
    <recommendedName>
        <fullName evidence="4 14">Protoporphyrinogen IX oxidase</fullName>
        <shortName evidence="14">PPO</shortName>
        <ecNumber evidence="14 15">1.3.99.-</ecNumber>
    </recommendedName>
</protein>
<comment type="function">
    <text evidence="14 15">Catalyzes the oxidation of protoporphyrinogen IX to protoporphyrin IX.</text>
</comment>
<dbReference type="UniPathway" id="UPA00251">
    <property type="reaction ID" value="UER00324"/>
</dbReference>
<dbReference type="HAMAP" id="MF_02239">
    <property type="entry name" value="HemJ"/>
    <property type="match status" value="1"/>
</dbReference>
<feature type="binding site" description="axial binding residue" evidence="14">
    <location>
        <position position="11"/>
    </location>
    <ligand>
        <name>heme</name>
        <dbReference type="ChEBI" id="CHEBI:30413"/>
    </ligand>
    <ligandPart>
        <name>Fe</name>
        <dbReference type="ChEBI" id="CHEBI:18248"/>
    </ligandPart>
</feature>
<evidence type="ECO:0000256" key="8">
    <source>
        <dbReference type="ARBA" id="ARBA00022723"/>
    </source>
</evidence>
<gene>
    <name evidence="16" type="ORF">BN3087_820002</name>
</gene>
<evidence type="ECO:0000256" key="2">
    <source>
        <dbReference type="ARBA" id="ARBA00005073"/>
    </source>
</evidence>
<proteinExistence type="inferred from homology"/>
<evidence type="ECO:0000256" key="3">
    <source>
        <dbReference type="ARBA" id="ARBA00006501"/>
    </source>
</evidence>
<evidence type="ECO:0000256" key="5">
    <source>
        <dbReference type="ARBA" id="ARBA00022475"/>
    </source>
</evidence>
<comment type="subunit">
    <text evidence="14">Homodimer.</text>
</comment>
<keyword evidence="7 14" id="KW-0812">Transmembrane</keyword>
<evidence type="ECO:0000256" key="15">
    <source>
        <dbReference type="PIRNR" id="PIRNR004638"/>
    </source>
</evidence>
<name>A0A0S4XQB6_9BACT</name>
<comment type="similarity">
    <text evidence="3 14 15">Belongs to the HemJ family.</text>
</comment>
<feature type="transmembrane region" description="Helical" evidence="14">
    <location>
        <begin position="6"/>
        <end position="25"/>
    </location>
</feature>
<evidence type="ECO:0000256" key="6">
    <source>
        <dbReference type="ARBA" id="ARBA00022617"/>
    </source>
</evidence>
<dbReference type="PIRSF" id="PIRSF004638">
    <property type="entry name" value="UCP004638"/>
    <property type="match status" value="1"/>
</dbReference>
<evidence type="ECO:0000256" key="4">
    <source>
        <dbReference type="ARBA" id="ARBA00017504"/>
    </source>
</evidence>
<dbReference type="Pfam" id="PF03653">
    <property type="entry name" value="UPF0093"/>
    <property type="match status" value="1"/>
</dbReference>
<feature type="transmembrane region" description="Helical" evidence="14">
    <location>
        <begin position="60"/>
        <end position="77"/>
    </location>
</feature>
<comment type="pathway">
    <text evidence="2 14 15">Porphyrin-containing compound metabolism; protoporphyrin-IX biosynthesis; protoporphyrin-IX from protoporphyrinogen-IX: step 1/1.</text>
</comment>
<keyword evidence="10 14" id="KW-0560">Oxidoreductase</keyword>
<dbReference type="GO" id="GO:0006782">
    <property type="term" value="P:protoporphyrinogen IX biosynthetic process"/>
    <property type="evidence" value="ECO:0007669"/>
    <property type="project" value="UniProtKB-UniRule"/>
</dbReference>
<comment type="catalytic activity">
    <reaction evidence="13 14 15">
        <text>protoporphyrinogen IX + 3 A = protoporphyrin IX + 3 AH2</text>
        <dbReference type="Rhea" id="RHEA:62000"/>
        <dbReference type="ChEBI" id="CHEBI:13193"/>
        <dbReference type="ChEBI" id="CHEBI:17499"/>
        <dbReference type="ChEBI" id="CHEBI:57306"/>
        <dbReference type="ChEBI" id="CHEBI:57307"/>
    </reaction>
</comment>
<keyword evidence="6 14" id="KW-0349">Heme</keyword>
<feature type="transmembrane region" description="Helical" evidence="14">
    <location>
        <begin position="123"/>
        <end position="141"/>
    </location>
</feature>
<keyword evidence="9 14" id="KW-1133">Transmembrane helix</keyword>
<dbReference type="NCBIfam" id="TIGR00701">
    <property type="entry name" value="protoporphyrinogen oxidase HemJ"/>
    <property type="match status" value="1"/>
</dbReference>
<evidence type="ECO:0000256" key="9">
    <source>
        <dbReference type="ARBA" id="ARBA00022989"/>
    </source>
</evidence>
<dbReference type="PANTHER" id="PTHR40255">
    <property type="entry name" value="UPF0093 MEMBRANE PROTEIN SLR1790"/>
    <property type="match status" value="1"/>
</dbReference>
<dbReference type="GO" id="GO:0046872">
    <property type="term" value="F:metal ion binding"/>
    <property type="evidence" value="ECO:0007669"/>
    <property type="project" value="UniProtKB-UniRule"/>
</dbReference>
<dbReference type="GO" id="GO:0005886">
    <property type="term" value="C:plasma membrane"/>
    <property type="evidence" value="ECO:0007669"/>
    <property type="project" value="UniProtKB-SubCell"/>
</dbReference>
<evidence type="ECO:0000256" key="12">
    <source>
        <dbReference type="ARBA" id="ARBA00023136"/>
    </source>
</evidence>
<keyword evidence="8 14" id="KW-0479">Metal-binding</keyword>
<evidence type="ECO:0000256" key="14">
    <source>
        <dbReference type="HAMAP-Rule" id="MF_02239"/>
    </source>
</evidence>
<keyword evidence="12 14" id="KW-0472">Membrane</keyword>
<comment type="cofactor">
    <cofactor evidence="14 15">
        <name>heme b</name>
        <dbReference type="ChEBI" id="CHEBI:60344"/>
    </cofactor>
    <text evidence="14 15">Binds 1 heme b (iron(II)-protoporphyrin IX) group per subunit.</text>
</comment>
<feature type="transmembrane region" description="Helical" evidence="14">
    <location>
        <begin position="83"/>
        <end position="102"/>
    </location>
</feature>
<dbReference type="PANTHER" id="PTHR40255:SF1">
    <property type="entry name" value="PROTOPORPHYRINOGEN IX OXIDASE"/>
    <property type="match status" value="1"/>
</dbReference>
<evidence type="ECO:0000256" key="11">
    <source>
        <dbReference type="ARBA" id="ARBA00023004"/>
    </source>
</evidence>